<reference evidence="2" key="1">
    <citation type="journal article" date="2022" name="Int. J. Mol. Sci.">
        <title>Draft Genome of Tanacetum Coccineum: Genomic Comparison of Closely Related Tanacetum-Family Plants.</title>
        <authorList>
            <person name="Yamashiro T."/>
            <person name="Shiraishi A."/>
            <person name="Nakayama K."/>
            <person name="Satake H."/>
        </authorList>
    </citation>
    <scope>NUCLEOTIDE SEQUENCE</scope>
</reference>
<evidence type="ECO:0000313" key="3">
    <source>
        <dbReference type="Proteomes" id="UP001151760"/>
    </source>
</evidence>
<dbReference type="Proteomes" id="UP001151760">
    <property type="component" value="Unassembled WGS sequence"/>
</dbReference>
<accession>A0ABQ5DBC6</accession>
<keyword evidence="3" id="KW-1185">Reference proteome</keyword>
<sequence>MPLDHFPINALTSKVFSFMVKTGKHFSGKVTPLFESMLVQPTEDEGAASERQSEPQPIPSPPDLSADQHESLPDHYPRLSPTVPIPDSIPQGFGGNHGDQTSSDKSLSGSEDELTLQSVYDLCMSLCIQVTDQAKEIKHLKAQIKKLKKKAKPVITHHKAWMKSVSMKQRLARRKSLKQKWMQKESVSKQGRKSAKSTQYIDQGFVDEDVNDAMDYKMTEDAHYEGRTSAKKGVSTDKPKVSTDKPKVSTDKLEVSTDQLNVSIDKPNEGTDEGTAKVKDGGLEESTSTPTIIIFKDDETIAEFLVSMSQTKAKQKGVEIKDAEDSDRPRATSTRYLLTLKPLPKINPKDKGKKVLEEEDESDVESGGVDEAERKFDQLAKDKEIAKKMQEDWVAEEEKKKVAEKEAIKAALIQDFDDIQDRIKADRLLAARLQEEERENFTVKERAKFLHDTIAAQRRFLAQQRAAAIRSRPPTRT</sequence>
<feature type="compositionally biased region" description="Basic and acidic residues" evidence="1">
    <location>
        <begin position="266"/>
        <end position="282"/>
    </location>
</feature>
<feature type="region of interest" description="Disordered" evidence="1">
    <location>
        <begin position="176"/>
        <end position="198"/>
    </location>
</feature>
<feature type="region of interest" description="Disordered" evidence="1">
    <location>
        <begin position="224"/>
        <end position="251"/>
    </location>
</feature>
<feature type="compositionally biased region" description="Polar residues" evidence="1">
    <location>
        <begin position="98"/>
        <end position="109"/>
    </location>
</feature>
<feature type="region of interest" description="Disordered" evidence="1">
    <location>
        <begin position="263"/>
        <end position="284"/>
    </location>
</feature>
<reference evidence="2" key="2">
    <citation type="submission" date="2022-01" db="EMBL/GenBank/DDBJ databases">
        <authorList>
            <person name="Yamashiro T."/>
            <person name="Shiraishi A."/>
            <person name="Satake H."/>
            <person name="Nakayama K."/>
        </authorList>
    </citation>
    <scope>NUCLEOTIDE SEQUENCE</scope>
</reference>
<feature type="region of interest" description="Disordered" evidence="1">
    <location>
        <begin position="40"/>
        <end position="110"/>
    </location>
</feature>
<dbReference type="EMBL" id="BQNB010015123">
    <property type="protein sequence ID" value="GJT36278.1"/>
    <property type="molecule type" value="Genomic_DNA"/>
</dbReference>
<protein>
    <submittedName>
        <fullName evidence="2">Uncharacterized protein</fullName>
    </submittedName>
</protein>
<gene>
    <name evidence="2" type="ORF">Tco_0926697</name>
</gene>
<name>A0ABQ5DBC6_9ASTR</name>
<comment type="caution">
    <text evidence="2">The sequence shown here is derived from an EMBL/GenBank/DDBJ whole genome shotgun (WGS) entry which is preliminary data.</text>
</comment>
<evidence type="ECO:0000313" key="2">
    <source>
        <dbReference type="EMBL" id="GJT36278.1"/>
    </source>
</evidence>
<proteinExistence type="predicted"/>
<organism evidence="2 3">
    <name type="scientific">Tanacetum coccineum</name>
    <dbReference type="NCBI Taxonomy" id="301880"/>
    <lineage>
        <taxon>Eukaryota</taxon>
        <taxon>Viridiplantae</taxon>
        <taxon>Streptophyta</taxon>
        <taxon>Embryophyta</taxon>
        <taxon>Tracheophyta</taxon>
        <taxon>Spermatophyta</taxon>
        <taxon>Magnoliopsida</taxon>
        <taxon>eudicotyledons</taxon>
        <taxon>Gunneridae</taxon>
        <taxon>Pentapetalae</taxon>
        <taxon>asterids</taxon>
        <taxon>campanulids</taxon>
        <taxon>Asterales</taxon>
        <taxon>Asteraceae</taxon>
        <taxon>Asteroideae</taxon>
        <taxon>Anthemideae</taxon>
        <taxon>Anthemidinae</taxon>
        <taxon>Tanacetum</taxon>
    </lineage>
</organism>
<feature type="compositionally biased region" description="Acidic residues" evidence="1">
    <location>
        <begin position="357"/>
        <end position="370"/>
    </location>
</feature>
<feature type="region of interest" description="Disordered" evidence="1">
    <location>
        <begin position="348"/>
        <end position="375"/>
    </location>
</feature>
<evidence type="ECO:0000256" key="1">
    <source>
        <dbReference type="SAM" id="MobiDB-lite"/>
    </source>
</evidence>
<feature type="compositionally biased region" description="Basic and acidic residues" evidence="1">
    <location>
        <begin position="66"/>
        <end position="77"/>
    </location>
</feature>